<dbReference type="Proteomes" id="UP001498476">
    <property type="component" value="Unassembled WGS sequence"/>
</dbReference>
<organism evidence="2 3">
    <name type="scientific">Neonectria punicea</name>
    <dbReference type="NCBI Taxonomy" id="979145"/>
    <lineage>
        <taxon>Eukaryota</taxon>
        <taxon>Fungi</taxon>
        <taxon>Dikarya</taxon>
        <taxon>Ascomycota</taxon>
        <taxon>Pezizomycotina</taxon>
        <taxon>Sordariomycetes</taxon>
        <taxon>Hypocreomycetidae</taxon>
        <taxon>Hypocreales</taxon>
        <taxon>Nectriaceae</taxon>
        <taxon>Neonectria</taxon>
    </lineage>
</organism>
<keyword evidence="1" id="KW-0812">Transmembrane</keyword>
<feature type="transmembrane region" description="Helical" evidence="1">
    <location>
        <begin position="264"/>
        <end position="284"/>
    </location>
</feature>
<feature type="transmembrane region" description="Helical" evidence="1">
    <location>
        <begin position="12"/>
        <end position="35"/>
    </location>
</feature>
<feature type="transmembrane region" description="Helical" evidence="1">
    <location>
        <begin position="333"/>
        <end position="350"/>
    </location>
</feature>
<dbReference type="EMBL" id="JAZAVJ010000166">
    <property type="protein sequence ID" value="KAK7408989.1"/>
    <property type="molecule type" value="Genomic_DNA"/>
</dbReference>
<keyword evidence="3" id="KW-1185">Reference proteome</keyword>
<sequence>MELVESSTGGPMLFCGLVLAMCAWWSLLPLGETIVKRLNPTLYDYLNREHRDKKLLPIIMMTVRLVLGTAITLPSCAHAALTTPWGLGQPMSISGQICVGSQVTVWAAELGPVRNWSTELFAHHIICLVVTANVVMSPPIHQIKPLYIFFASQLGDLGPGIISVMKMVGKRPHSSTFMYSLVLGWTSWIVSSKVGTALWSIGNALETPYRMGDWVWTFSLLFWAFYSLYVAHRNLKWLKVIEGDPLRPYSIVFAHRLTIPLSHLVLGAAFSTTLLSTFFVYGLYRTQALTPSDLTKLCFLGLLGAALGLTSAMGMRVVFPVKASQTDPWGRDLYLHYGMLIVAWWVYYGGGSTLDAGSSTILSALALNVPLFQSLAKMSYYISARDAATRFLPPDSEAEDEKPIPAAPAMAKLDKTAVKGHLGMARANLTIFLIAVGLLVCNVLNLSEAGVLAVGASLVSQLARSPGMIYDSLGDSTVATFLHALLTSVGVVLELSILVYEIAARQLRTDNTSFSGVVSDYALIGAAVAAGFASEFLFMRQRKSTKTSSRAAGTASKIATDVSKTVSDTSKAADDDSKMAITTSTTETPDVHRKKKGSFFNPMVFSIASVLFAQVLVAREVVQYSGAAELKDPGVGFVNFRDILTSGTMWSVVAAAGSMPMVLLKAMDIASARTYGGYVPETRQVELET</sequence>
<evidence type="ECO:0000256" key="1">
    <source>
        <dbReference type="SAM" id="Phobius"/>
    </source>
</evidence>
<feature type="transmembrane region" description="Helical" evidence="1">
    <location>
        <begin position="356"/>
        <end position="376"/>
    </location>
</feature>
<feature type="transmembrane region" description="Helical" evidence="1">
    <location>
        <begin position="214"/>
        <end position="231"/>
    </location>
</feature>
<evidence type="ECO:0000313" key="2">
    <source>
        <dbReference type="EMBL" id="KAK7408989.1"/>
    </source>
</evidence>
<protein>
    <submittedName>
        <fullName evidence="2">Uncharacterized protein</fullName>
    </submittedName>
</protein>
<name>A0ABR1GU97_9HYPO</name>
<gene>
    <name evidence="2" type="ORF">QQX98_008808</name>
</gene>
<feature type="transmembrane region" description="Helical" evidence="1">
    <location>
        <begin position="478"/>
        <end position="500"/>
    </location>
</feature>
<keyword evidence="1" id="KW-1133">Transmembrane helix</keyword>
<feature type="transmembrane region" description="Helical" evidence="1">
    <location>
        <begin position="299"/>
        <end position="321"/>
    </location>
</feature>
<accession>A0ABR1GU97</accession>
<keyword evidence="1" id="KW-0472">Membrane</keyword>
<reference evidence="2 3" key="1">
    <citation type="journal article" date="2025" name="Microbiol. Resour. Announc.">
        <title>Draft genome sequences for Neonectria magnoliae and Neonectria punicea, canker pathogens of Liriodendron tulipifera and Acer saccharum in West Virginia.</title>
        <authorList>
            <person name="Petronek H.M."/>
            <person name="Kasson M.T."/>
            <person name="Metheny A.M."/>
            <person name="Stauder C.M."/>
            <person name="Lovett B."/>
            <person name="Lynch S.C."/>
            <person name="Garnas J.R."/>
            <person name="Kasson L.R."/>
            <person name="Stajich J.E."/>
        </authorList>
    </citation>
    <scope>NUCLEOTIDE SEQUENCE [LARGE SCALE GENOMIC DNA]</scope>
    <source>
        <strain evidence="2 3">NRRL 64653</strain>
    </source>
</reference>
<proteinExistence type="predicted"/>
<comment type="caution">
    <text evidence="2">The sequence shown here is derived from an EMBL/GenBank/DDBJ whole genome shotgun (WGS) entry which is preliminary data.</text>
</comment>
<feature type="transmembrane region" description="Helical" evidence="1">
    <location>
        <begin position="177"/>
        <end position="202"/>
    </location>
</feature>
<evidence type="ECO:0000313" key="3">
    <source>
        <dbReference type="Proteomes" id="UP001498476"/>
    </source>
</evidence>
<feature type="transmembrane region" description="Helical" evidence="1">
    <location>
        <begin position="55"/>
        <end position="81"/>
    </location>
</feature>
<feature type="transmembrane region" description="Helical" evidence="1">
    <location>
        <begin position="429"/>
        <end position="458"/>
    </location>
</feature>